<dbReference type="EMBL" id="ACLK02000002">
    <property type="protein sequence ID" value="EFY09008.1"/>
    <property type="molecule type" value="Genomic_DNA"/>
</dbReference>
<dbReference type="RefSeq" id="WP_003775016.1">
    <property type="nucleotide sequence ID" value="NZ_ACLK02000002.1"/>
</dbReference>
<reference evidence="2" key="1">
    <citation type="submission" date="2011-01" db="EMBL/GenBank/DDBJ databases">
        <authorList>
            <person name="Muzny D."/>
            <person name="Qin X."/>
            <person name="Buhay C."/>
            <person name="Dugan-Rocha S."/>
            <person name="Ding Y."/>
            <person name="Chen G."/>
            <person name="Hawes A."/>
            <person name="Holder M."/>
            <person name="Jhangiani S."/>
            <person name="Johnson A."/>
            <person name="Khan Z."/>
            <person name="Li Z."/>
            <person name="Liu W."/>
            <person name="Liu X."/>
            <person name="Perez L."/>
            <person name="Shen H."/>
            <person name="Wang Q."/>
            <person name="Watt J."/>
            <person name="Xi L."/>
            <person name="Xin Y."/>
            <person name="Zhou J."/>
            <person name="Deng J."/>
            <person name="Jiang H."/>
            <person name="Liu Y."/>
            <person name="Qu J."/>
            <person name="Song X.-Z."/>
            <person name="Zhang L."/>
            <person name="Villasana D."/>
            <person name="Johnson A."/>
            <person name="Liu J."/>
            <person name="Liyanage D."/>
            <person name="Lorensuhewa L."/>
            <person name="Robinson T."/>
            <person name="Song A."/>
            <person name="Song B.-B."/>
            <person name="Dinh H."/>
            <person name="Thornton R."/>
            <person name="Coyle M."/>
            <person name="Francisco L."/>
            <person name="Jackson L."/>
            <person name="Javaid M."/>
            <person name="Korchina V."/>
            <person name="Kovar C."/>
            <person name="Mata R."/>
            <person name="Mathew T."/>
            <person name="Ngo R."/>
            <person name="Nguyen L."/>
            <person name="Nguyen N."/>
            <person name="Okwuonu G."/>
            <person name="Ongeri F."/>
            <person name="Pham C."/>
            <person name="Simmons D."/>
            <person name="Wilczek-Boney K."/>
            <person name="Hale W."/>
            <person name="Jakkamsetti A."/>
            <person name="Pham P."/>
            <person name="Ruth R."/>
            <person name="San Lucas F."/>
            <person name="Warren J."/>
            <person name="Zhang J."/>
            <person name="Zhao Z."/>
            <person name="Zhou C."/>
            <person name="Zhu D."/>
            <person name="Lee S."/>
            <person name="Bess C."/>
            <person name="Blankenburg K."/>
            <person name="Forbes L."/>
            <person name="Fu Q."/>
            <person name="Gubbala S."/>
            <person name="Hirani K."/>
            <person name="Jayaseelan J.C."/>
            <person name="Lara F."/>
            <person name="Munidasa M."/>
            <person name="Palculict T."/>
            <person name="Patil S."/>
            <person name="Pu L.-L."/>
            <person name="Saada N."/>
            <person name="Tang L."/>
            <person name="Weissenberger G."/>
            <person name="Zhu Y."/>
            <person name="Hemphill L."/>
            <person name="Shang Y."/>
            <person name="Youmans B."/>
            <person name="Ayvaz T."/>
            <person name="Ross M."/>
            <person name="Santibanez J."/>
            <person name="Aqrawi P."/>
            <person name="Gross S."/>
            <person name="Joshi V."/>
            <person name="Fowler G."/>
            <person name="Nazareth L."/>
            <person name="Reid J."/>
            <person name="Worley K."/>
            <person name="Petrosino J."/>
            <person name="Highlander S."/>
            <person name="Gibbs R."/>
        </authorList>
    </citation>
    <scope>NUCLEOTIDE SEQUENCE [LARGE SCALE GENOMIC DNA]</scope>
    <source>
        <strain evidence="2">ATCC 19414</strain>
    </source>
</reference>
<evidence type="ECO:0000313" key="3">
    <source>
        <dbReference type="Proteomes" id="UP000003028"/>
    </source>
</evidence>
<sequence>MYHIAVVHECEDVRHRFFQRLLLIKKRHSIKECFLYTKFEDLQKDPLCSRIDILIISVMIPDQLGIECIHALERLNPKLIVIFISSLDDVMHTAYGTNIYGSMFQENLESTLEETLRAAILKIKNCDQSIIFKTREGVVRLVQNQIKAIIYEKRHPVIYTDAGTYTVMNQSLKSIEASLDELIFVRANHGTIINLRYLVQLSSKELKIINFEESIVIARGRYSKIVSKLKESQGYLKKI</sequence>
<keyword evidence="3" id="KW-1185">Reference proteome</keyword>
<evidence type="ECO:0000259" key="1">
    <source>
        <dbReference type="SMART" id="SM00850"/>
    </source>
</evidence>
<dbReference type="OrthoDB" id="1653482at2"/>
<evidence type="ECO:0000313" key="2">
    <source>
        <dbReference type="EMBL" id="EFY09008.1"/>
    </source>
</evidence>
<dbReference type="STRING" id="1648.A2I91_03005"/>
<protein>
    <submittedName>
        <fullName evidence="2">LytTr DNA-binding domain protein</fullName>
    </submittedName>
</protein>
<name>E7FVT8_ERYRH</name>
<dbReference type="GO" id="GO:0003677">
    <property type="term" value="F:DNA binding"/>
    <property type="evidence" value="ECO:0007669"/>
    <property type="project" value="UniProtKB-KW"/>
</dbReference>
<dbReference type="InterPro" id="IPR007492">
    <property type="entry name" value="LytTR_DNA-bd_dom"/>
</dbReference>
<feature type="domain" description="HTH LytTR-type" evidence="1">
    <location>
        <begin position="136"/>
        <end position="230"/>
    </location>
</feature>
<dbReference type="Pfam" id="PF04397">
    <property type="entry name" value="LytTR"/>
    <property type="match status" value="1"/>
</dbReference>
<dbReference type="InterPro" id="IPR011006">
    <property type="entry name" value="CheY-like_superfamily"/>
</dbReference>
<dbReference type="Gene3D" id="2.40.50.1020">
    <property type="entry name" value="LytTr DNA-binding domain"/>
    <property type="match status" value="1"/>
</dbReference>
<gene>
    <name evidence="2" type="ORF">HMPREF0357_11115</name>
</gene>
<keyword evidence="2" id="KW-0238">DNA-binding</keyword>
<dbReference type="AlphaFoldDB" id="E7FVT8"/>
<accession>E7FVT8</accession>
<dbReference type="SMART" id="SM00850">
    <property type="entry name" value="LytTR"/>
    <property type="match status" value="1"/>
</dbReference>
<dbReference type="Proteomes" id="UP000003028">
    <property type="component" value="Unassembled WGS sequence"/>
</dbReference>
<dbReference type="SUPFAM" id="SSF52172">
    <property type="entry name" value="CheY-like"/>
    <property type="match status" value="1"/>
</dbReference>
<proteinExistence type="predicted"/>
<comment type="caution">
    <text evidence="2">The sequence shown here is derived from an EMBL/GenBank/DDBJ whole genome shotgun (WGS) entry which is preliminary data.</text>
</comment>
<organism evidence="2 3">
    <name type="scientific">Erysipelothrix rhusiopathiae ATCC 19414</name>
    <dbReference type="NCBI Taxonomy" id="525280"/>
    <lineage>
        <taxon>Bacteria</taxon>
        <taxon>Bacillati</taxon>
        <taxon>Bacillota</taxon>
        <taxon>Erysipelotrichia</taxon>
        <taxon>Erysipelotrichales</taxon>
        <taxon>Erysipelotrichaceae</taxon>
        <taxon>Erysipelothrix</taxon>
    </lineage>
</organism>